<proteinExistence type="predicted"/>
<protein>
    <submittedName>
        <fullName evidence="1">Uncharacterized protein</fullName>
    </submittedName>
</protein>
<organism evidence="1">
    <name type="scientific">Rhizophora mucronata</name>
    <name type="common">Asiatic mangrove</name>
    <dbReference type="NCBI Taxonomy" id="61149"/>
    <lineage>
        <taxon>Eukaryota</taxon>
        <taxon>Viridiplantae</taxon>
        <taxon>Streptophyta</taxon>
        <taxon>Embryophyta</taxon>
        <taxon>Tracheophyta</taxon>
        <taxon>Spermatophyta</taxon>
        <taxon>Magnoliopsida</taxon>
        <taxon>eudicotyledons</taxon>
        <taxon>Gunneridae</taxon>
        <taxon>Pentapetalae</taxon>
        <taxon>rosids</taxon>
        <taxon>fabids</taxon>
        <taxon>Malpighiales</taxon>
        <taxon>Rhizophoraceae</taxon>
        <taxon>Rhizophora</taxon>
    </lineage>
</organism>
<reference evidence="1" key="1">
    <citation type="submission" date="2018-02" db="EMBL/GenBank/DDBJ databases">
        <title>Rhizophora mucronata_Transcriptome.</title>
        <authorList>
            <person name="Meera S.P."/>
            <person name="Sreeshan A."/>
            <person name="Augustine A."/>
        </authorList>
    </citation>
    <scope>NUCLEOTIDE SEQUENCE</scope>
    <source>
        <tissue evidence="1">Leaf</tissue>
    </source>
</reference>
<evidence type="ECO:0000313" key="1">
    <source>
        <dbReference type="EMBL" id="MBX68439.1"/>
    </source>
</evidence>
<sequence length="45" mass="5185">MTNSGHSNTKRSFWFSQVQKQIFVISVALKTLLHYHAETIVSFTT</sequence>
<dbReference type="AlphaFoldDB" id="A0A2P2QN36"/>
<dbReference type="EMBL" id="GGEC01087955">
    <property type="protein sequence ID" value="MBX68439.1"/>
    <property type="molecule type" value="Transcribed_RNA"/>
</dbReference>
<name>A0A2P2QN36_RHIMU</name>
<accession>A0A2P2QN36</accession>